<feature type="transmembrane region" description="Helical" evidence="6">
    <location>
        <begin position="476"/>
        <end position="496"/>
    </location>
</feature>
<dbReference type="GO" id="GO:0016020">
    <property type="term" value="C:membrane"/>
    <property type="evidence" value="ECO:0007669"/>
    <property type="project" value="UniProtKB-SubCell"/>
</dbReference>
<feature type="transmembrane region" description="Helical" evidence="6">
    <location>
        <begin position="12"/>
        <end position="34"/>
    </location>
</feature>
<dbReference type="InterPro" id="IPR019734">
    <property type="entry name" value="TPR_rpt"/>
</dbReference>
<comment type="subcellular location">
    <subcellularLocation>
        <location evidence="1">Membrane</location>
        <topology evidence="1">Multi-pass membrane protein</topology>
    </subcellularLocation>
</comment>
<feature type="transmembrane region" description="Helical" evidence="6">
    <location>
        <begin position="227"/>
        <end position="242"/>
    </location>
</feature>
<dbReference type="Gene3D" id="1.25.40.10">
    <property type="entry name" value="Tetratricopeptide repeat domain"/>
    <property type="match status" value="1"/>
</dbReference>
<dbReference type="Proteomes" id="UP000294813">
    <property type="component" value="Unassembled WGS sequence"/>
</dbReference>
<evidence type="ECO:0000313" key="9">
    <source>
        <dbReference type="Proteomes" id="UP000294813"/>
    </source>
</evidence>
<dbReference type="RefSeq" id="WP_131919239.1">
    <property type="nucleotide sequence ID" value="NZ_JAOQNU010000026.1"/>
</dbReference>
<feature type="transmembrane region" description="Helical" evidence="6">
    <location>
        <begin position="99"/>
        <end position="122"/>
    </location>
</feature>
<gene>
    <name evidence="8" type="ORF">EDD73_1126</name>
</gene>
<evidence type="ECO:0000256" key="6">
    <source>
        <dbReference type="SAM" id="Phobius"/>
    </source>
</evidence>
<dbReference type="SUPFAM" id="SSF48452">
    <property type="entry name" value="TPR-like"/>
    <property type="match status" value="1"/>
</dbReference>
<evidence type="ECO:0000313" key="8">
    <source>
        <dbReference type="EMBL" id="TCP64045.1"/>
    </source>
</evidence>
<feature type="transmembrane region" description="Helical" evidence="6">
    <location>
        <begin position="530"/>
        <end position="547"/>
    </location>
</feature>
<evidence type="ECO:0000256" key="4">
    <source>
        <dbReference type="ARBA" id="ARBA00023136"/>
    </source>
</evidence>
<dbReference type="Pfam" id="PF04932">
    <property type="entry name" value="Wzy_C"/>
    <property type="match status" value="1"/>
</dbReference>
<dbReference type="AlphaFoldDB" id="A0A4R2RY55"/>
<evidence type="ECO:0000256" key="3">
    <source>
        <dbReference type="ARBA" id="ARBA00022989"/>
    </source>
</evidence>
<protein>
    <submittedName>
        <fullName evidence="8">Tetratricopeptide repeat protein</fullName>
    </submittedName>
</protein>
<feature type="repeat" description="TPR" evidence="5">
    <location>
        <begin position="678"/>
        <end position="711"/>
    </location>
</feature>
<name>A0A4R2RY55_9FIRM</name>
<organism evidence="8 9">
    <name type="scientific">Heliophilum fasciatum</name>
    <dbReference type="NCBI Taxonomy" id="35700"/>
    <lineage>
        <taxon>Bacteria</taxon>
        <taxon>Bacillati</taxon>
        <taxon>Bacillota</taxon>
        <taxon>Clostridia</taxon>
        <taxon>Eubacteriales</taxon>
        <taxon>Heliobacteriaceae</taxon>
        <taxon>Heliophilum</taxon>
    </lineage>
</organism>
<comment type="caution">
    <text evidence="8">The sequence shown here is derived from an EMBL/GenBank/DDBJ whole genome shotgun (WGS) entry which is preliminary data.</text>
</comment>
<evidence type="ECO:0000256" key="1">
    <source>
        <dbReference type="ARBA" id="ARBA00004141"/>
    </source>
</evidence>
<dbReference type="EMBL" id="SLXT01000012">
    <property type="protein sequence ID" value="TCP64045.1"/>
    <property type="molecule type" value="Genomic_DNA"/>
</dbReference>
<dbReference type="Pfam" id="PF13181">
    <property type="entry name" value="TPR_8"/>
    <property type="match status" value="1"/>
</dbReference>
<feature type="domain" description="O-antigen ligase-related" evidence="7">
    <location>
        <begin position="289"/>
        <end position="482"/>
    </location>
</feature>
<reference evidence="8 9" key="1">
    <citation type="submission" date="2019-03" db="EMBL/GenBank/DDBJ databases">
        <title>Genomic Encyclopedia of Type Strains, Phase IV (KMG-IV): sequencing the most valuable type-strain genomes for metagenomic binning, comparative biology and taxonomic classification.</title>
        <authorList>
            <person name="Goeker M."/>
        </authorList>
    </citation>
    <scope>NUCLEOTIDE SEQUENCE [LARGE SCALE GENOMIC DNA]</scope>
    <source>
        <strain evidence="8 9">DSM 11170</strain>
    </source>
</reference>
<keyword evidence="5" id="KW-0802">TPR repeat</keyword>
<sequence length="863" mass="94267">MEKAGNGNRIVLLLLSVFLLGLVLVAPFFRGLFYESEMGIHHYAVAVLTIAFGTMYWTRKDWPSQPHNIIQSPYFISIGILAVLYGEAVFFAVNPREALFTWLRQLDVLSVFVMMYIVTWAWRERIVRWITKTYVEIVMIGMVITGVTMAVVGILLAQGFLTLPGGMLADRISSTLQYPNTLGAYLTVTLWLAIHLAAHERRLTWAATYTSAAFILMSTILGSQSRGLLVVLPVLLVLFLLGQRERLQAASIFGLVFLMAAGLYAQTVGAQAQATPSNMRALFITIGGIIASGAIWGGIRYLARQRHRLRGISKNWIIAATLGVVMLGVGGWWGWNNGTAENAVTAPASITTTTPASITTTTPASITASNSADMATTTPADIASPTSSEALAEETVASSTTGGAFARLASMSAGDQNIRERFVFYRDAATMAMERPLLGWGGGGWKSAYRAYQSYLYNTTETHNHFAQVWVETGTLGLLAFVFPFVAIGVGFVGLWKKRVLLPEAAQAWTIGVAALGLGIHSFMDFNLSLTSVLLLLWTLLALLGALENRLGVGVGALWSGATKKLDPLAPPPMLRPVLISLMVLAIPLAGFTFTLRYGDAKLAEYNEAMQQGDGERAMAALEAAAKVDTWRAEFSAKQIKMYIGSIANNPDPRAQQYIVAEMLKLANKAIDLDSYNGEHYFQLAQVYTITGQYDQAFAAAEKALKLRPWVVTTYEQLAESYINVELKKRLQAGASESEQPVHTVEKMSRVLEIVHEVEGKKATLPENLKTLWRHSPDMVVTPRLALTAGQAALFQGDLAQAKRYMETALNGADSQLQPLVKAWLGMVLVKQGNATGNQLLQEAKQGGSIVEQELQRIEKLKL</sequence>
<feature type="transmembrane region" description="Helical" evidence="6">
    <location>
        <begin position="74"/>
        <end position="93"/>
    </location>
</feature>
<dbReference type="InterPro" id="IPR007016">
    <property type="entry name" value="O-antigen_ligase-rel_domated"/>
</dbReference>
<dbReference type="InterPro" id="IPR051533">
    <property type="entry name" value="WaaL-like"/>
</dbReference>
<dbReference type="PANTHER" id="PTHR37422:SF13">
    <property type="entry name" value="LIPOPOLYSACCHARIDE BIOSYNTHESIS PROTEIN PA4999-RELATED"/>
    <property type="match status" value="1"/>
</dbReference>
<dbReference type="PROSITE" id="PS50005">
    <property type="entry name" value="TPR"/>
    <property type="match status" value="1"/>
</dbReference>
<keyword evidence="4 6" id="KW-0472">Membrane</keyword>
<accession>A0A4R2RY55</accession>
<feature type="transmembrane region" description="Helical" evidence="6">
    <location>
        <begin position="281"/>
        <end position="303"/>
    </location>
</feature>
<feature type="transmembrane region" description="Helical" evidence="6">
    <location>
        <begin position="177"/>
        <end position="196"/>
    </location>
</feature>
<evidence type="ECO:0000259" key="7">
    <source>
        <dbReference type="Pfam" id="PF04932"/>
    </source>
</evidence>
<keyword evidence="2 6" id="KW-0812">Transmembrane</keyword>
<feature type="transmembrane region" description="Helical" evidence="6">
    <location>
        <begin position="203"/>
        <end position="221"/>
    </location>
</feature>
<feature type="transmembrane region" description="Helical" evidence="6">
    <location>
        <begin position="134"/>
        <end position="157"/>
    </location>
</feature>
<keyword evidence="9" id="KW-1185">Reference proteome</keyword>
<dbReference type="InterPro" id="IPR011990">
    <property type="entry name" value="TPR-like_helical_dom_sf"/>
</dbReference>
<feature type="transmembrane region" description="Helical" evidence="6">
    <location>
        <begin position="574"/>
        <end position="596"/>
    </location>
</feature>
<feature type="transmembrane region" description="Helical" evidence="6">
    <location>
        <begin position="40"/>
        <end position="58"/>
    </location>
</feature>
<evidence type="ECO:0000256" key="5">
    <source>
        <dbReference type="PROSITE-ProRule" id="PRU00339"/>
    </source>
</evidence>
<dbReference type="OrthoDB" id="1808577at2"/>
<keyword evidence="3 6" id="KW-1133">Transmembrane helix</keyword>
<feature type="transmembrane region" description="Helical" evidence="6">
    <location>
        <begin position="315"/>
        <end position="335"/>
    </location>
</feature>
<proteinExistence type="predicted"/>
<evidence type="ECO:0000256" key="2">
    <source>
        <dbReference type="ARBA" id="ARBA00022692"/>
    </source>
</evidence>
<dbReference type="PANTHER" id="PTHR37422">
    <property type="entry name" value="TEICHURONIC ACID BIOSYNTHESIS PROTEIN TUAE"/>
    <property type="match status" value="1"/>
</dbReference>
<feature type="transmembrane region" description="Helical" evidence="6">
    <location>
        <begin position="249"/>
        <end position="269"/>
    </location>
</feature>